<dbReference type="Gene3D" id="3.40.50.720">
    <property type="entry name" value="NAD(P)-binding Rossmann-like Domain"/>
    <property type="match status" value="1"/>
</dbReference>
<reference evidence="3 4" key="1">
    <citation type="submission" date="2018-08" db="EMBL/GenBank/DDBJ databases">
        <title>Isolation, diversity and antifungal activity of Actinobacteria from cow dung.</title>
        <authorList>
            <person name="Ling L."/>
        </authorList>
    </citation>
    <scope>NUCLEOTIDE SEQUENCE [LARGE SCALE GENOMIC DNA]</scope>
    <source>
        <strain evidence="3 4">NEAU-LLE</strain>
    </source>
</reference>
<dbReference type="InterPro" id="IPR001509">
    <property type="entry name" value="Epimerase_deHydtase"/>
</dbReference>
<comment type="caution">
    <text evidence="3">The sequence shown here is derived from an EMBL/GenBank/DDBJ whole genome shotgun (WGS) entry which is preliminary data.</text>
</comment>
<dbReference type="PANTHER" id="PTHR48079:SF6">
    <property type="entry name" value="NAD(P)-BINDING DOMAIN-CONTAINING PROTEIN-RELATED"/>
    <property type="match status" value="1"/>
</dbReference>
<keyword evidence="4" id="KW-1185">Reference proteome</keyword>
<dbReference type="PANTHER" id="PTHR48079">
    <property type="entry name" value="PROTEIN YEEZ"/>
    <property type="match status" value="1"/>
</dbReference>
<proteinExistence type="predicted"/>
<evidence type="ECO:0000256" key="1">
    <source>
        <dbReference type="SAM" id="MobiDB-lite"/>
    </source>
</evidence>
<evidence type="ECO:0000313" key="3">
    <source>
        <dbReference type="EMBL" id="REJ05003.1"/>
    </source>
</evidence>
<feature type="domain" description="NAD-dependent epimerase/dehydratase" evidence="2">
    <location>
        <begin position="3"/>
        <end position="70"/>
    </location>
</feature>
<dbReference type="EMBL" id="QUAB01000044">
    <property type="protein sequence ID" value="REJ05003.1"/>
    <property type="molecule type" value="Genomic_DNA"/>
</dbReference>
<dbReference type="SUPFAM" id="SSF51735">
    <property type="entry name" value="NAD(P)-binding Rossmann-fold domains"/>
    <property type="match status" value="1"/>
</dbReference>
<dbReference type="AlphaFoldDB" id="A0A371NSE5"/>
<dbReference type="GO" id="GO:0005737">
    <property type="term" value="C:cytoplasm"/>
    <property type="evidence" value="ECO:0007669"/>
    <property type="project" value="TreeGrafter"/>
</dbReference>
<protein>
    <submittedName>
        <fullName evidence="3">Oxidoreductase</fullName>
    </submittedName>
</protein>
<dbReference type="InterPro" id="IPR036291">
    <property type="entry name" value="NAD(P)-bd_dom_sf"/>
</dbReference>
<name>A0A371NSE5_9MICO</name>
<gene>
    <name evidence="3" type="ORF">DY023_12210</name>
</gene>
<dbReference type="InterPro" id="IPR051783">
    <property type="entry name" value="NAD(P)-dependent_oxidoreduct"/>
</dbReference>
<accession>A0A371NSE5</accession>
<dbReference type="Pfam" id="PF01370">
    <property type="entry name" value="Epimerase"/>
    <property type="match status" value="1"/>
</dbReference>
<dbReference type="Proteomes" id="UP000262172">
    <property type="component" value="Unassembled WGS sequence"/>
</dbReference>
<feature type="compositionally biased region" description="Basic and acidic residues" evidence="1">
    <location>
        <begin position="316"/>
        <end position="326"/>
    </location>
</feature>
<dbReference type="GO" id="GO:0004029">
    <property type="term" value="F:aldehyde dehydrogenase (NAD+) activity"/>
    <property type="evidence" value="ECO:0007669"/>
    <property type="project" value="TreeGrafter"/>
</dbReference>
<organism evidence="3 4">
    <name type="scientific">Microbacterium bovistercoris</name>
    <dbReference type="NCBI Taxonomy" id="2293570"/>
    <lineage>
        <taxon>Bacteria</taxon>
        <taxon>Bacillati</taxon>
        <taxon>Actinomycetota</taxon>
        <taxon>Actinomycetes</taxon>
        <taxon>Micrococcales</taxon>
        <taxon>Microbacteriaceae</taxon>
        <taxon>Microbacterium</taxon>
    </lineage>
</organism>
<evidence type="ECO:0000259" key="2">
    <source>
        <dbReference type="Pfam" id="PF01370"/>
    </source>
</evidence>
<evidence type="ECO:0000313" key="4">
    <source>
        <dbReference type="Proteomes" id="UP000262172"/>
    </source>
</evidence>
<sequence length="326" mass="34990">MDILILGGTAFLGRAIANEAVARGHGVTCLARGTEPAPAGVTFIAADRDEEDGLVGVAGRRWDAVIDVSRQPGQVRRAVRDLDTRHWVFVSTGNVYAAFDRPEQSEDSPLLEPLECDVMESMEDYGPAKVACERAVSGATASATIVRSGLIGGPGDASGRTGYWPWRFASPTGDDVIAPDDLGFPVALIDVRDLASWLVTAAEQRIDGVFNATGPKTTLGEVLDASRQVAHSSAALRLIPLDRMTELGVAEWMGPRSMPLWIADPEWRWFATLGTDRARAAGLVTRPLADTLADTLGYELTREVPRQAGLADEEEREVRRALDAAG</sequence>
<feature type="region of interest" description="Disordered" evidence="1">
    <location>
        <begin position="307"/>
        <end position="326"/>
    </location>
</feature>
<dbReference type="RefSeq" id="WP_116242607.1">
    <property type="nucleotide sequence ID" value="NZ_QUAB01000044.1"/>
</dbReference>
<dbReference type="OrthoDB" id="7941246at2"/>